<dbReference type="VEuPathDB" id="FungiDB:JI435_404170"/>
<gene>
    <name evidence="1" type="ORF">JI435_404170</name>
</gene>
<organism evidence="1 2">
    <name type="scientific">Phaeosphaeria nodorum (strain SN15 / ATCC MYA-4574 / FGSC 10173)</name>
    <name type="common">Glume blotch fungus</name>
    <name type="synonym">Parastagonospora nodorum</name>
    <dbReference type="NCBI Taxonomy" id="321614"/>
    <lineage>
        <taxon>Eukaryota</taxon>
        <taxon>Fungi</taxon>
        <taxon>Dikarya</taxon>
        <taxon>Ascomycota</taxon>
        <taxon>Pezizomycotina</taxon>
        <taxon>Dothideomycetes</taxon>
        <taxon>Pleosporomycetidae</taxon>
        <taxon>Pleosporales</taxon>
        <taxon>Pleosporineae</taxon>
        <taxon>Phaeosphaeriaceae</taxon>
        <taxon>Parastagonospora</taxon>
    </lineage>
</organism>
<protein>
    <submittedName>
        <fullName evidence="1">Uncharacterized protein</fullName>
    </submittedName>
</protein>
<reference evidence="2" key="1">
    <citation type="journal article" date="2021" name="BMC Genomics">
        <title>Chromosome-level genome assembly and manually-curated proteome of model necrotroph Parastagonospora nodorum Sn15 reveals a genome-wide trove of candidate effector homologs, and redundancy of virulence-related functions within an accessory chromosome.</title>
        <authorList>
            <person name="Bertazzoni S."/>
            <person name="Jones D.A.B."/>
            <person name="Phan H.T."/>
            <person name="Tan K.-C."/>
            <person name="Hane J.K."/>
        </authorList>
    </citation>
    <scope>NUCLEOTIDE SEQUENCE [LARGE SCALE GENOMIC DNA]</scope>
    <source>
        <strain evidence="2">SN15 / ATCC MYA-4574 / FGSC 10173)</strain>
    </source>
</reference>
<evidence type="ECO:0000313" key="1">
    <source>
        <dbReference type="EMBL" id="QRC93604.1"/>
    </source>
</evidence>
<name>A0A7U2EZ60_PHANO</name>
<dbReference type="AlphaFoldDB" id="A0A7U2EZ60"/>
<dbReference type="EMBL" id="CP069025">
    <property type="protein sequence ID" value="QRC93604.1"/>
    <property type="molecule type" value="Genomic_DNA"/>
</dbReference>
<keyword evidence="2" id="KW-1185">Reference proteome</keyword>
<dbReference type="Proteomes" id="UP000663193">
    <property type="component" value="Chromosome 3"/>
</dbReference>
<sequence length="181" mass="19686">MGLGKSFQRSAKRKRTLLLSLWSILHRTLKNPPPPHAYITVHATRTRIRPSAANSFFVIILPLRSLRPLPATSVFVSSSLKSLSFFIASLVSTSSRAVPADTSLKSSLIGFGSFSFLSFTSCRCVPPGSVFASASMTIGDFHRVGVLASSLLYADEFALATARQYALISKDPRNDIHVDGR</sequence>
<evidence type="ECO:0000313" key="2">
    <source>
        <dbReference type="Proteomes" id="UP000663193"/>
    </source>
</evidence>
<accession>A0A7U2EZ60</accession>
<proteinExistence type="predicted"/>